<dbReference type="InterPro" id="IPR000160">
    <property type="entry name" value="GGDEF_dom"/>
</dbReference>
<protein>
    <recommendedName>
        <fullName evidence="6">Response regulatory domain-containing protein</fullName>
    </recommendedName>
</protein>
<dbReference type="SUPFAM" id="SSF55073">
    <property type="entry name" value="Nucleotide cyclase"/>
    <property type="match status" value="1"/>
</dbReference>
<sequence length="311" mass="35000">MRGKVAIISEDKNLVNEMIPFYRRCYLDICSYHKCDDGLNAVLNEAFDLVMLDYEISSGNTMDILKKIRKNHPNISIIALFPAEGTATSQILELLEKGVFHYFKKPVDSIEELVLYSNKAIEICSLRKEYNALVQEILFKEEQEASIDEETGLFSYATFLYHMKMLAKRSSKTALPVSVIFIGIHEYDELLKKEGEAFISELISHVGMKIAKNLRSSDIKGYLENGVYIIGIEGGDIACALHVSEKLKRIIASANATILDRETMIHINAGAASLVLCVQDDLESLLDAANKSYEKARQKGPGWIELYSEEE</sequence>
<reference evidence="4 5" key="1">
    <citation type="journal article" date="2016" name="Nat. Commun.">
        <title>Thousands of microbial genomes shed light on interconnected biogeochemical processes in an aquifer system.</title>
        <authorList>
            <person name="Anantharaman K."/>
            <person name="Brown C.T."/>
            <person name="Hug L.A."/>
            <person name="Sharon I."/>
            <person name="Castelle C.J."/>
            <person name="Probst A.J."/>
            <person name="Thomas B.C."/>
            <person name="Singh A."/>
            <person name="Wilkins M.J."/>
            <person name="Karaoz U."/>
            <person name="Brodie E.L."/>
            <person name="Williams K.H."/>
            <person name="Hubbard S.S."/>
            <person name="Banfield J.F."/>
        </authorList>
    </citation>
    <scope>NUCLEOTIDE SEQUENCE [LARGE SCALE GENOMIC DNA]</scope>
</reference>
<dbReference type="InterPro" id="IPR029787">
    <property type="entry name" value="Nucleotide_cyclase"/>
</dbReference>
<dbReference type="SMART" id="SM00267">
    <property type="entry name" value="GGDEF"/>
    <property type="match status" value="1"/>
</dbReference>
<organism evidence="4 5">
    <name type="scientific">Candidatus Fischerbacteria bacterium RBG_13_37_8</name>
    <dbReference type="NCBI Taxonomy" id="1817863"/>
    <lineage>
        <taxon>Bacteria</taxon>
        <taxon>Candidatus Fischeribacteriota</taxon>
    </lineage>
</organism>
<dbReference type="CDD" id="cd00156">
    <property type="entry name" value="REC"/>
    <property type="match status" value="1"/>
</dbReference>
<evidence type="ECO:0000259" key="2">
    <source>
        <dbReference type="PROSITE" id="PS50110"/>
    </source>
</evidence>
<evidence type="ECO:0000256" key="1">
    <source>
        <dbReference type="PROSITE-ProRule" id="PRU00169"/>
    </source>
</evidence>
<dbReference type="PROSITE" id="PS50887">
    <property type="entry name" value="GGDEF"/>
    <property type="match status" value="1"/>
</dbReference>
<evidence type="ECO:0008006" key="6">
    <source>
        <dbReference type="Google" id="ProtNLM"/>
    </source>
</evidence>
<dbReference type="AlphaFoldDB" id="A0A1F5VIH6"/>
<comment type="caution">
    <text evidence="4">The sequence shown here is derived from an EMBL/GenBank/DDBJ whole genome shotgun (WGS) entry which is preliminary data.</text>
</comment>
<dbReference type="InterPro" id="IPR011006">
    <property type="entry name" value="CheY-like_superfamily"/>
</dbReference>
<dbReference type="GO" id="GO:0000160">
    <property type="term" value="P:phosphorelay signal transduction system"/>
    <property type="evidence" value="ECO:0007669"/>
    <property type="project" value="InterPro"/>
</dbReference>
<dbReference type="Gene3D" id="3.30.70.270">
    <property type="match status" value="1"/>
</dbReference>
<dbReference type="EMBL" id="MFGW01000168">
    <property type="protein sequence ID" value="OGF63130.1"/>
    <property type="molecule type" value="Genomic_DNA"/>
</dbReference>
<dbReference type="InterPro" id="IPR043128">
    <property type="entry name" value="Rev_trsase/Diguanyl_cyclase"/>
</dbReference>
<accession>A0A1F5VIH6</accession>
<dbReference type="Gene3D" id="3.40.50.2300">
    <property type="match status" value="1"/>
</dbReference>
<dbReference type="STRING" id="1817863.A2Y62_07500"/>
<name>A0A1F5VIH6_9BACT</name>
<evidence type="ECO:0000259" key="3">
    <source>
        <dbReference type="PROSITE" id="PS50887"/>
    </source>
</evidence>
<proteinExistence type="predicted"/>
<dbReference type="Pfam" id="PF00990">
    <property type="entry name" value="GGDEF"/>
    <property type="match status" value="1"/>
</dbReference>
<feature type="modified residue" description="4-aspartylphosphate" evidence="1">
    <location>
        <position position="53"/>
    </location>
</feature>
<evidence type="ECO:0000313" key="4">
    <source>
        <dbReference type="EMBL" id="OGF63130.1"/>
    </source>
</evidence>
<evidence type="ECO:0000313" key="5">
    <source>
        <dbReference type="Proteomes" id="UP000178943"/>
    </source>
</evidence>
<dbReference type="InterPro" id="IPR001789">
    <property type="entry name" value="Sig_transdc_resp-reg_receiver"/>
</dbReference>
<dbReference type="Pfam" id="PF00072">
    <property type="entry name" value="Response_reg"/>
    <property type="match status" value="1"/>
</dbReference>
<gene>
    <name evidence="4" type="ORF">A2Y62_07500</name>
</gene>
<dbReference type="SUPFAM" id="SSF52172">
    <property type="entry name" value="CheY-like"/>
    <property type="match status" value="1"/>
</dbReference>
<keyword evidence="1" id="KW-0597">Phosphoprotein</keyword>
<feature type="domain" description="Response regulatory" evidence="2">
    <location>
        <begin position="4"/>
        <end position="120"/>
    </location>
</feature>
<dbReference type="Proteomes" id="UP000178943">
    <property type="component" value="Unassembled WGS sequence"/>
</dbReference>
<feature type="domain" description="GGDEF" evidence="3">
    <location>
        <begin position="175"/>
        <end position="309"/>
    </location>
</feature>
<dbReference type="PROSITE" id="PS50110">
    <property type="entry name" value="RESPONSE_REGULATORY"/>
    <property type="match status" value="1"/>
</dbReference>